<dbReference type="Gene3D" id="3.30.420.10">
    <property type="entry name" value="Ribonuclease H-like superfamily/Ribonuclease H"/>
    <property type="match status" value="1"/>
</dbReference>
<dbReference type="InterPro" id="IPR036397">
    <property type="entry name" value="RNaseH_sf"/>
</dbReference>
<gene>
    <name evidence="1" type="ORF">ALC60_11781</name>
</gene>
<feature type="non-terminal residue" evidence="1">
    <location>
        <position position="1"/>
    </location>
</feature>
<accession>A0A151WMY3</accession>
<reference evidence="1 2" key="1">
    <citation type="submission" date="2015-09" db="EMBL/GenBank/DDBJ databases">
        <title>Trachymyrmex zeteki WGS genome.</title>
        <authorList>
            <person name="Nygaard S."/>
            <person name="Hu H."/>
            <person name="Boomsma J."/>
            <person name="Zhang G."/>
        </authorList>
    </citation>
    <scope>NUCLEOTIDE SEQUENCE [LARGE SCALE GENOMIC DNA]</scope>
    <source>
        <strain evidence="1">Tzet28-1</strain>
        <tissue evidence="1">Whole body</tissue>
    </source>
</reference>
<evidence type="ECO:0000313" key="1">
    <source>
        <dbReference type="EMBL" id="KYQ49167.1"/>
    </source>
</evidence>
<evidence type="ECO:0008006" key="3">
    <source>
        <dbReference type="Google" id="ProtNLM"/>
    </source>
</evidence>
<organism evidence="1 2">
    <name type="scientific">Mycetomoellerius zeteki</name>
    <dbReference type="NCBI Taxonomy" id="64791"/>
    <lineage>
        <taxon>Eukaryota</taxon>
        <taxon>Metazoa</taxon>
        <taxon>Ecdysozoa</taxon>
        <taxon>Arthropoda</taxon>
        <taxon>Hexapoda</taxon>
        <taxon>Insecta</taxon>
        <taxon>Pterygota</taxon>
        <taxon>Neoptera</taxon>
        <taxon>Endopterygota</taxon>
        <taxon>Hymenoptera</taxon>
        <taxon>Apocrita</taxon>
        <taxon>Aculeata</taxon>
        <taxon>Formicoidea</taxon>
        <taxon>Formicidae</taxon>
        <taxon>Myrmicinae</taxon>
        <taxon>Mycetomoellerius</taxon>
    </lineage>
</organism>
<keyword evidence="2" id="KW-1185">Reference proteome</keyword>
<proteinExistence type="predicted"/>
<dbReference type="PANTHER" id="PTHR47326:SF1">
    <property type="entry name" value="HTH PSQ-TYPE DOMAIN-CONTAINING PROTEIN"/>
    <property type="match status" value="1"/>
</dbReference>
<protein>
    <recommendedName>
        <fullName evidence="3">Tc1-like transposase DDE domain-containing protein</fullName>
    </recommendedName>
</protein>
<dbReference type="STRING" id="64791.A0A151WMY3"/>
<dbReference type="EMBL" id="KQ982934">
    <property type="protein sequence ID" value="KYQ49167.1"/>
    <property type="molecule type" value="Genomic_DNA"/>
</dbReference>
<dbReference type="AlphaFoldDB" id="A0A151WMY3"/>
<evidence type="ECO:0000313" key="2">
    <source>
        <dbReference type="Proteomes" id="UP000075809"/>
    </source>
</evidence>
<dbReference type="Proteomes" id="UP000075809">
    <property type="component" value="Unassembled WGS sequence"/>
</dbReference>
<dbReference type="GO" id="GO:0003676">
    <property type="term" value="F:nucleic acid binding"/>
    <property type="evidence" value="ECO:0007669"/>
    <property type="project" value="InterPro"/>
</dbReference>
<dbReference type="PANTHER" id="PTHR47326">
    <property type="entry name" value="TRANSPOSABLE ELEMENT TC3 TRANSPOSASE-LIKE PROTEIN"/>
    <property type="match status" value="1"/>
</dbReference>
<sequence>FSFHGAPAHFLVNVRYHLTSRFQERWIGRGGPVVWPPRSPNLNPLDYYLWGHLKSMVYVTSVDTIDELTQRIENCCQQIRNKSKIFERVRSLMRRRAKLCVEMEGALNIYCKLKLFSIFHRRKCFITQK</sequence>
<name>A0A151WMY3_9HYME</name>